<proteinExistence type="predicted"/>
<dbReference type="PIRSF" id="PIRSF021383">
    <property type="entry name" value="YunB"/>
    <property type="match status" value="1"/>
</dbReference>
<gene>
    <name evidence="1" type="ORF">SAMN05660649_04843</name>
</gene>
<dbReference type="Pfam" id="PF09560">
    <property type="entry name" value="Spore_YunB"/>
    <property type="match status" value="1"/>
</dbReference>
<keyword evidence="2" id="KW-1185">Reference proteome</keyword>
<sequence length="218" mass="24565">MFRKRRPYKKVLAAVLFLLVSTVILVFLDRQVRPTLFSIAEIEVTQMAVEAINRTVQDEVTQKDLKYQDFITVQRDYNGRVALMQANTVKINQMAADITLDVQKRLKELDEKKVAIPLGQMLGSYIFADWGPHFQIAIHPMGTVNVDVIDRFEQAGINQTRHKIYFSFNTIVRIVVPLYSGEVKVATMVPVAENIVVGDVPETVINFPGGLLGTGESK</sequence>
<evidence type="ECO:0000313" key="2">
    <source>
        <dbReference type="Proteomes" id="UP000199337"/>
    </source>
</evidence>
<name>A0A1I2ZB85_9FIRM</name>
<reference evidence="2" key="1">
    <citation type="submission" date="2016-10" db="EMBL/GenBank/DDBJ databases">
        <authorList>
            <person name="Varghese N."/>
            <person name="Submissions S."/>
        </authorList>
    </citation>
    <scope>NUCLEOTIDE SEQUENCE [LARGE SCALE GENOMIC DNA]</scope>
    <source>
        <strain evidence="2">DSM 17038</strain>
    </source>
</reference>
<organism evidence="1 2">
    <name type="scientific">Desulfotruncus arcticus DSM 17038</name>
    <dbReference type="NCBI Taxonomy" id="1121424"/>
    <lineage>
        <taxon>Bacteria</taxon>
        <taxon>Bacillati</taxon>
        <taxon>Bacillota</taxon>
        <taxon>Clostridia</taxon>
        <taxon>Eubacteriales</taxon>
        <taxon>Desulfallaceae</taxon>
        <taxon>Desulfotruncus</taxon>
    </lineage>
</organism>
<protein>
    <submittedName>
        <fullName evidence="1">Sporulation protein YunB</fullName>
    </submittedName>
</protein>
<dbReference type="OrthoDB" id="1649278at2"/>
<dbReference type="STRING" id="341036.SAMN05660649_04843"/>
<evidence type="ECO:0000313" key="1">
    <source>
        <dbReference type="EMBL" id="SFH34960.1"/>
    </source>
</evidence>
<dbReference type="EMBL" id="FOOX01000026">
    <property type="protein sequence ID" value="SFH34960.1"/>
    <property type="molecule type" value="Genomic_DNA"/>
</dbReference>
<dbReference type="RefSeq" id="WP_092475526.1">
    <property type="nucleotide sequence ID" value="NZ_FOOX01000026.1"/>
</dbReference>
<dbReference type="Proteomes" id="UP000199337">
    <property type="component" value="Unassembled WGS sequence"/>
</dbReference>
<dbReference type="AlphaFoldDB" id="A0A1I2ZB85"/>
<accession>A0A1I2ZB85</accession>
<dbReference type="NCBIfam" id="TIGR02832">
    <property type="entry name" value="spo_yunB"/>
    <property type="match status" value="1"/>
</dbReference>
<dbReference type="InterPro" id="IPR014197">
    <property type="entry name" value="Sporulation_prot_YunB"/>
</dbReference>